<dbReference type="SUPFAM" id="SSF51735">
    <property type="entry name" value="NAD(P)-binding Rossmann-fold domains"/>
    <property type="match status" value="1"/>
</dbReference>
<comment type="caution">
    <text evidence="3">The sequence shown here is derived from an EMBL/GenBank/DDBJ whole genome shotgun (WGS) entry which is preliminary data.</text>
</comment>
<dbReference type="GO" id="GO:0005737">
    <property type="term" value="C:cytoplasm"/>
    <property type="evidence" value="ECO:0007669"/>
    <property type="project" value="TreeGrafter"/>
</dbReference>
<dbReference type="InterPro" id="IPR036291">
    <property type="entry name" value="NAD(P)-bd_dom_sf"/>
</dbReference>
<keyword evidence="4" id="KW-1185">Reference proteome</keyword>
<accession>A0A845BKU4</accession>
<dbReference type="InterPro" id="IPR017829">
    <property type="entry name" value="Hopanoid-assoc_sugar_epimerase"/>
</dbReference>
<dbReference type="CDD" id="cd05228">
    <property type="entry name" value="AR_FR_like_1_SDR_e"/>
    <property type="match status" value="1"/>
</dbReference>
<evidence type="ECO:0000256" key="1">
    <source>
        <dbReference type="SAM" id="MobiDB-lite"/>
    </source>
</evidence>
<proteinExistence type="predicted"/>
<feature type="domain" description="NAD-dependent epimerase/dehydratase" evidence="2">
    <location>
        <begin position="31"/>
        <end position="258"/>
    </location>
</feature>
<name>A0A845BKU4_9PROT</name>
<dbReference type="Pfam" id="PF01370">
    <property type="entry name" value="Epimerase"/>
    <property type="match status" value="1"/>
</dbReference>
<dbReference type="InterPro" id="IPR051783">
    <property type="entry name" value="NAD(P)-dependent_oxidoreduct"/>
</dbReference>
<dbReference type="InterPro" id="IPR001509">
    <property type="entry name" value="Epimerase_deHydtase"/>
</dbReference>
<dbReference type="EMBL" id="SNVJ01000009">
    <property type="protein sequence ID" value="MXP64019.1"/>
    <property type="molecule type" value="Genomic_DNA"/>
</dbReference>
<dbReference type="PANTHER" id="PTHR48079">
    <property type="entry name" value="PROTEIN YEEZ"/>
    <property type="match status" value="1"/>
</dbReference>
<evidence type="ECO:0000259" key="2">
    <source>
        <dbReference type="Pfam" id="PF01370"/>
    </source>
</evidence>
<evidence type="ECO:0000313" key="4">
    <source>
        <dbReference type="Proteomes" id="UP000460715"/>
    </source>
</evidence>
<evidence type="ECO:0000313" key="3">
    <source>
        <dbReference type="EMBL" id="MXP64019.1"/>
    </source>
</evidence>
<organism evidence="3 4">
    <name type="scientific">Teichococcus coralli</name>
    <dbReference type="NCBI Taxonomy" id="2545983"/>
    <lineage>
        <taxon>Bacteria</taxon>
        <taxon>Pseudomonadati</taxon>
        <taxon>Pseudomonadota</taxon>
        <taxon>Alphaproteobacteria</taxon>
        <taxon>Acetobacterales</taxon>
        <taxon>Roseomonadaceae</taxon>
        <taxon>Roseomonas</taxon>
    </lineage>
</organism>
<dbReference type="Proteomes" id="UP000460715">
    <property type="component" value="Unassembled WGS sequence"/>
</dbReference>
<dbReference type="Gene3D" id="3.40.50.720">
    <property type="entry name" value="NAD(P)-binding Rossmann-like Domain"/>
    <property type="match status" value="1"/>
</dbReference>
<dbReference type="GO" id="GO:0004029">
    <property type="term" value="F:aldehyde dehydrogenase (NAD+) activity"/>
    <property type="evidence" value="ECO:0007669"/>
    <property type="project" value="TreeGrafter"/>
</dbReference>
<sequence>MRGSATDNEQSFPGEHRAPGPSFALRPGDPVLVTGGSGFLGSAVMRVLILRGLRVRALVRPTSPAANLTGLPCETVQGDLESPASLRAALRGVRCLVHVAADYRLWAPDPAAILRVNVDGTRALMRAALEAGVARVVHTSSVATLRVAGATAPVDETAAQRPEEAIGTYKRSKTLAERVVEEMVARDGLPAVIVNPSTPVGPRDIRPTPTGRMILDAARGKIPAFVDTGLNFAHVDDIAQGHLLALERGRVGERYILGGQNLLLRDLLAEIARRTGRRPPRIRLPRAPLFPLALGAEAVARLTGKEPLLTRDGLRMARYRMFFTSAKAERELGYCARPYEEGVADALAWFRSAGYLA</sequence>
<feature type="region of interest" description="Disordered" evidence="1">
    <location>
        <begin position="1"/>
        <end position="24"/>
    </location>
</feature>
<protein>
    <submittedName>
        <fullName evidence="3">NAD-dependent epimerase/dehydratase family protein</fullName>
    </submittedName>
</protein>
<reference evidence="3 4" key="1">
    <citation type="submission" date="2019-03" db="EMBL/GenBank/DDBJ databases">
        <title>Roseomonas sp. a novel Roseomonas species isolated from Sea whip Gorgonian.</title>
        <authorList>
            <person name="Li F."/>
            <person name="Pan X."/>
            <person name="Huang S."/>
            <person name="Li Z."/>
            <person name="Meng B."/>
        </authorList>
    </citation>
    <scope>NUCLEOTIDE SEQUENCE [LARGE SCALE GENOMIC DNA]</scope>
    <source>
        <strain evidence="3 4">M0104</strain>
    </source>
</reference>
<dbReference type="PANTHER" id="PTHR48079:SF6">
    <property type="entry name" value="NAD(P)-BINDING DOMAIN-CONTAINING PROTEIN-RELATED"/>
    <property type="match status" value="1"/>
</dbReference>
<gene>
    <name evidence="3" type="ORF">E0493_11755</name>
</gene>
<dbReference type="OrthoDB" id="9801785at2"/>
<dbReference type="NCBIfam" id="TIGR03466">
    <property type="entry name" value="HpnA"/>
    <property type="match status" value="1"/>
</dbReference>
<feature type="compositionally biased region" description="Polar residues" evidence="1">
    <location>
        <begin position="1"/>
        <end position="11"/>
    </location>
</feature>
<dbReference type="AlphaFoldDB" id="A0A845BKU4"/>